<keyword evidence="2" id="KW-1185">Reference proteome</keyword>
<dbReference type="RefSeq" id="YP_007003136.1">
    <property type="nucleotide sequence ID" value="NC_019485.1"/>
</dbReference>
<dbReference type="Proteomes" id="UP000007263">
    <property type="component" value="Segment"/>
</dbReference>
<dbReference type="EMBL" id="HQ641380">
    <property type="protein sequence ID" value="ADU79164.1"/>
    <property type="molecule type" value="Genomic_DNA"/>
</dbReference>
<name>E9NID8_9CAUD</name>
<sequence length="89" mass="9706">MGMTYRKPLVIVLGNGDKMISDVDTDIGYSGISIATLVNPVGIGEEVIHESQKFTDDFDTELIIYSDSVKSLEVLKAAVNRAIETLESK</sequence>
<proteinExistence type="predicted"/>
<evidence type="ECO:0000313" key="2">
    <source>
        <dbReference type="Proteomes" id="UP000007263"/>
    </source>
</evidence>
<reference evidence="1 2" key="1">
    <citation type="submission" date="2010-11" db="EMBL/GenBank/DDBJ databases">
        <title>Complete nucleotide sequence of the bacteriophage EcP1, a new member of the N4-like viruses.</title>
        <authorList>
            <person name="Zhu J."/>
            <person name="Rao X."/>
            <person name="Tan Y."/>
            <person name="Hu Z."/>
            <person name="Xiong K."/>
            <person name="Chen Z."/>
            <person name="Li S."/>
            <person name="Yang J."/>
            <person name="Jin X."/>
            <person name="Chen Y."/>
            <person name="Hu F."/>
        </authorList>
    </citation>
    <scope>NUCLEOTIDE SEQUENCE [LARGE SCALE GENOMIC DNA]</scope>
</reference>
<dbReference type="GeneID" id="14006792"/>
<accession>E9NID8</accession>
<gene>
    <name evidence="1" type="ORF">EcP1_gp13</name>
</gene>
<organism evidence="1 2">
    <name type="scientific">Enterobacter phage EcP1</name>
    <dbReference type="NCBI Taxonomy" id="942016"/>
    <lineage>
        <taxon>Viruses</taxon>
        <taxon>Duplodnaviria</taxon>
        <taxon>Heunggongvirae</taxon>
        <taxon>Uroviricota</taxon>
        <taxon>Caudoviricetes</taxon>
        <taxon>Schitoviridae</taxon>
        <taxon>Eceepunavirus</taxon>
        <taxon>Eceepunavirus EcP1</taxon>
    </lineage>
</organism>
<dbReference type="KEGG" id="vg:14006792"/>
<protein>
    <submittedName>
        <fullName evidence="1">Uncharacterized protein</fullName>
    </submittedName>
</protein>
<evidence type="ECO:0000313" key="1">
    <source>
        <dbReference type="EMBL" id="ADU79164.1"/>
    </source>
</evidence>